<comment type="caution">
    <text evidence="2">The sequence shown here is derived from an EMBL/GenBank/DDBJ whole genome shotgun (WGS) entry which is preliminary data.</text>
</comment>
<dbReference type="EMBL" id="JAGIOF010000001">
    <property type="protein sequence ID" value="MBP2386294.1"/>
    <property type="molecule type" value="Genomic_DNA"/>
</dbReference>
<accession>A0ABS4XCV7</accession>
<evidence type="ECO:0000313" key="3">
    <source>
        <dbReference type="Proteomes" id="UP001296993"/>
    </source>
</evidence>
<feature type="region of interest" description="Disordered" evidence="1">
    <location>
        <begin position="80"/>
        <end position="103"/>
    </location>
</feature>
<dbReference type="Proteomes" id="UP001296993">
    <property type="component" value="Unassembled WGS sequence"/>
</dbReference>
<evidence type="ECO:0000256" key="1">
    <source>
        <dbReference type="SAM" id="MobiDB-lite"/>
    </source>
</evidence>
<organism evidence="2 3">
    <name type="scientific">Paeniglutamicibacter kerguelensis</name>
    <dbReference type="NCBI Taxonomy" id="254788"/>
    <lineage>
        <taxon>Bacteria</taxon>
        <taxon>Bacillati</taxon>
        <taxon>Actinomycetota</taxon>
        <taxon>Actinomycetes</taxon>
        <taxon>Micrococcales</taxon>
        <taxon>Micrococcaceae</taxon>
        <taxon>Paeniglutamicibacter</taxon>
    </lineage>
</organism>
<reference evidence="2 3" key="1">
    <citation type="submission" date="2021-03" db="EMBL/GenBank/DDBJ databases">
        <title>Sequencing the genomes of 1000 actinobacteria strains.</title>
        <authorList>
            <person name="Klenk H.-P."/>
        </authorList>
    </citation>
    <scope>NUCLEOTIDE SEQUENCE [LARGE SCALE GENOMIC DNA]</scope>
    <source>
        <strain evidence="2 3">DSM 15797</strain>
    </source>
</reference>
<protein>
    <submittedName>
        <fullName evidence="2">Uncharacterized protein</fullName>
    </submittedName>
</protein>
<evidence type="ECO:0000313" key="2">
    <source>
        <dbReference type="EMBL" id="MBP2386294.1"/>
    </source>
</evidence>
<gene>
    <name evidence="2" type="ORF">JOF47_001805</name>
</gene>
<sequence length="103" mass="11906">MGERYDALLWILQATALHPLHNKQRPEEPELETEPTYFWTQGAPRHPIGNVALDPRCHEGDDTDYVIDCRTPRKVVDEPAPALSVRSHRNGRRRQLERRSTGI</sequence>
<feature type="compositionally biased region" description="Basic residues" evidence="1">
    <location>
        <begin position="86"/>
        <end position="96"/>
    </location>
</feature>
<proteinExistence type="predicted"/>
<name>A0ABS4XCV7_9MICC</name>
<keyword evidence="3" id="KW-1185">Reference proteome</keyword>